<protein>
    <submittedName>
        <fullName evidence="3">Aromatic ring-hydroxylating dioxygenase subunit alpha</fullName>
    </submittedName>
</protein>
<dbReference type="Pfam" id="PF19112">
    <property type="entry name" value="VanA_C"/>
    <property type="match status" value="1"/>
</dbReference>
<name>A0A4R4Y9M3_9PSEU</name>
<keyword evidence="4" id="KW-1185">Reference proteome</keyword>
<keyword evidence="1" id="KW-0560">Oxidoreductase</keyword>
<evidence type="ECO:0000313" key="4">
    <source>
        <dbReference type="Proteomes" id="UP000294947"/>
    </source>
</evidence>
<dbReference type="InterPro" id="IPR044043">
    <property type="entry name" value="VanA_C_cat"/>
</dbReference>
<organism evidence="3 4">
    <name type="scientific">Saccharopolyspora elongata</name>
    <dbReference type="NCBI Taxonomy" id="2530387"/>
    <lineage>
        <taxon>Bacteria</taxon>
        <taxon>Bacillati</taxon>
        <taxon>Actinomycetota</taxon>
        <taxon>Actinomycetes</taxon>
        <taxon>Pseudonocardiales</taxon>
        <taxon>Pseudonocardiaceae</taxon>
        <taxon>Saccharopolyspora</taxon>
    </lineage>
</organism>
<evidence type="ECO:0000313" key="3">
    <source>
        <dbReference type="EMBL" id="TDD40680.1"/>
    </source>
</evidence>
<proteinExistence type="predicted"/>
<dbReference type="AlphaFoldDB" id="A0A4R4Y9M3"/>
<dbReference type="GO" id="GO:0051213">
    <property type="term" value="F:dioxygenase activity"/>
    <property type="evidence" value="ECO:0007669"/>
    <property type="project" value="UniProtKB-KW"/>
</dbReference>
<reference evidence="3 4" key="1">
    <citation type="submission" date="2019-03" db="EMBL/GenBank/DDBJ databases">
        <title>Draft genome sequences of novel Actinobacteria.</title>
        <authorList>
            <person name="Sahin N."/>
            <person name="Ay H."/>
            <person name="Saygin H."/>
        </authorList>
    </citation>
    <scope>NUCLEOTIDE SEQUENCE [LARGE SCALE GENOMIC DNA]</scope>
    <source>
        <strain evidence="3 4">7K502</strain>
    </source>
</reference>
<evidence type="ECO:0000256" key="1">
    <source>
        <dbReference type="ARBA" id="ARBA00023002"/>
    </source>
</evidence>
<feature type="domain" description="Vanillate O-demethylase oxygenase-like C-terminal catalytic" evidence="2">
    <location>
        <begin position="122"/>
        <end position="294"/>
    </location>
</feature>
<accession>A0A4R4Y9M3</accession>
<evidence type="ECO:0000259" key="2">
    <source>
        <dbReference type="Pfam" id="PF19112"/>
    </source>
</evidence>
<dbReference type="Proteomes" id="UP000294947">
    <property type="component" value="Unassembled WGS sequence"/>
</dbReference>
<keyword evidence="3" id="KW-0223">Dioxygenase</keyword>
<dbReference type="SUPFAM" id="SSF55961">
    <property type="entry name" value="Bet v1-like"/>
    <property type="match status" value="1"/>
</dbReference>
<sequence>MAPEILEQPCEDEVLLDLWHPLGAVETMPRNRTWKDRLLGVPLTLSRSSEGRLAVWRRQDDDPESAAWPAEGPPASTLPVIERYGYLWTSLGTPRPLFEIPEADESNRRVLHAISVTARTSAPRGIENFLDMGHFPFVHTSVLGDEPHTEVKDYNVEVSVADGEILATDCVFYQPRAALSSQGGAEVDYVFRVPHPHCSVLYKSSPGAEGRFDVIGLFVQALDQERIRAHMWLCLLDDDQPDWALRRFQVSIFGQDKPILENQLPRRLPLDPRAETPIRADKSGVAYRRWLSQLGVRYGVIPGAA</sequence>
<gene>
    <name evidence="3" type="ORF">E1288_35015</name>
</gene>
<dbReference type="Gene3D" id="3.90.380.10">
    <property type="entry name" value="Naphthalene 1,2-dioxygenase Alpha Subunit, Chain A, domain 1"/>
    <property type="match status" value="1"/>
</dbReference>
<dbReference type="RefSeq" id="WP_132492988.1">
    <property type="nucleotide sequence ID" value="NZ_SMKW01000068.1"/>
</dbReference>
<comment type="caution">
    <text evidence="3">The sequence shown here is derived from an EMBL/GenBank/DDBJ whole genome shotgun (WGS) entry which is preliminary data.</text>
</comment>
<dbReference type="EMBL" id="SMKW01000068">
    <property type="protein sequence ID" value="TDD40680.1"/>
    <property type="molecule type" value="Genomic_DNA"/>
</dbReference>
<dbReference type="OrthoDB" id="5243643at2"/>